<evidence type="ECO:0000256" key="4">
    <source>
        <dbReference type="ARBA" id="ARBA00022989"/>
    </source>
</evidence>
<evidence type="ECO:0000256" key="6">
    <source>
        <dbReference type="SAM" id="MobiDB-lite"/>
    </source>
</evidence>
<dbReference type="EMBL" id="CAJPEV010000437">
    <property type="protein sequence ID" value="CAG0885264.1"/>
    <property type="molecule type" value="Genomic_DNA"/>
</dbReference>
<dbReference type="GO" id="GO:0016020">
    <property type="term" value="C:membrane"/>
    <property type="evidence" value="ECO:0007669"/>
    <property type="project" value="UniProtKB-SubCell"/>
</dbReference>
<comment type="subcellular location">
    <subcellularLocation>
        <location evidence="1">Membrane</location>
        <topology evidence="1">Multi-pass membrane protein</topology>
    </subcellularLocation>
</comment>
<accession>A0A7R8XA72</accession>
<feature type="transmembrane region" description="Helical" evidence="7">
    <location>
        <begin position="482"/>
        <end position="506"/>
    </location>
</feature>
<evidence type="ECO:0000313" key="9">
    <source>
        <dbReference type="EMBL" id="CAD7243466.1"/>
    </source>
</evidence>
<name>A0A7R8XA72_9CRUS</name>
<feature type="transmembrane region" description="Helical" evidence="7">
    <location>
        <begin position="398"/>
        <end position="419"/>
    </location>
</feature>
<dbReference type="PANTHER" id="PTHR23511:SF5">
    <property type="entry name" value="MAJOR FACILITATOR-TYPE TRANSPORTER HXNZ-RELATED"/>
    <property type="match status" value="1"/>
</dbReference>
<dbReference type="Pfam" id="PF07690">
    <property type="entry name" value="MFS_1"/>
    <property type="match status" value="2"/>
</dbReference>
<dbReference type="InterPro" id="IPR011701">
    <property type="entry name" value="MFS"/>
</dbReference>
<feature type="transmembrane region" description="Helical" evidence="7">
    <location>
        <begin position="222"/>
        <end position="243"/>
    </location>
</feature>
<feature type="transmembrane region" description="Helical" evidence="7">
    <location>
        <begin position="135"/>
        <end position="153"/>
    </location>
</feature>
<dbReference type="PROSITE" id="PS50850">
    <property type="entry name" value="MFS"/>
    <property type="match status" value="1"/>
</dbReference>
<protein>
    <recommendedName>
        <fullName evidence="8">Major facilitator superfamily (MFS) profile domain-containing protein</fullName>
    </recommendedName>
</protein>
<reference evidence="9" key="1">
    <citation type="submission" date="2020-11" db="EMBL/GenBank/DDBJ databases">
        <authorList>
            <person name="Tran Van P."/>
        </authorList>
    </citation>
    <scope>NUCLEOTIDE SEQUENCE</scope>
</reference>
<keyword evidence="3 7" id="KW-0812">Transmembrane</keyword>
<proteinExistence type="predicted"/>
<feature type="transmembrane region" description="Helical" evidence="7">
    <location>
        <begin position="426"/>
        <end position="443"/>
    </location>
</feature>
<dbReference type="SUPFAM" id="SSF103473">
    <property type="entry name" value="MFS general substrate transporter"/>
    <property type="match status" value="1"/>
</dbReference>
<feature type="domain" description="Major facilitator superfamily (MFS) profile" evidence="8">
    <location>
        <begin position="98"/>
        <end position="536"/>
    </location>
</feature>
<keyword evidence="4 7" id="KW-1133">Transmembrane helix</keyword>
<evidence type="ECO:0000256" key="2">
    <source>
        <dbReference type="ARBA" id="ARBA00022448"/>
    </source>
</evidence>
<evidence type="ECO:0000256" key="5">
    <source>
        <dbReference type="ARBA" id="ARBA00023136"/>
    </source>
</evidence>
<evidence type="ECO:0000256" key="1">
    <source>
        <dbReference type="ARBA" id="ARBA00004141"/>
    </source>
</evidence>
<feature type="transmembrane region" description="Helical" evidence="7">
    <location>
        <begin position="249"/>
        <end position="270"/>
    </location>
</feature>
<dbReference type="Gene3D" id="1.20.1250.20">
    <property type="entry name" value="MFS general substrate transporter like domains"/>
    <property type="match status" value="1"/>
</dbReference>
<dbReference type="Proteomes" id="UP000677054">
    <property type="component" value="Unassembled WGS sequence"/>
</dbReference>
<feature type="transmembrane region" description="Helical" evidence="7">
    <location>
        <begin position="449"/>
        <end position="470"/>
    </location>
</feature>
<feature type="region of interest" description="Disordered" evidence="6">
    <location>
        <begin position="1"/>
        <end position="57"/>
    </location>
</feature>
<organism evidence="9">
    <name type="scientific">Darwinula stevensoni</name>
    <dbReference type="NCBI Taxonomy" id="69355"/>
    <lineage>
        <taxon>Eukaryota</taxon>
        <taxon>Metazoa</taxon>
        <taxon>Ecdysozoa</taxon>
        <taxon>Arthropoda</taxon>
        <taxon>Crustacea</taxon>
        <taxon>Oligostraca</taxon>
        <taxon>Ostracoda</taxon>
        <taxon>Podocopa</taxon>
        <taxon>Podocopida</taxon>
        <taxon>Darwinulocopina</taxon>
        <taxon>Darwinuloidea</taxon>
        <taxon>Darwinulidae</taxon>
        <taxon>Darwinula</taxon>
    </lineage>
</organism>
<keyword evidence="5 7" id="KW-0472">Membrane</keyword>
<dbReference type="AlphaFoldDB" id="A0A7R8XA72"/>
<evidence type="ECO:0000313" key="10">
    <source>
        <dbReference type="Proteomes" id="UP000677054"/>
    </source>
</evidence>
<dbReference type="EMBL" id="LR899954">
    <property type="protein sequence ID" value="CAD7243466.1"/>
    <property type="molecule type" value="Genomic_DNA"/>
</dbReference>
<dbReference type="GO" id="GO:0022857">
    <property type="term" value="F:transmembrane transporter activity"/>
    <property type="evidence" value="ECO:0007669"/>
    <property type="project" value="InterPro"/>
</dbReference>
<evidence type="ECO:0000259" key="8">
    <source>
        <dbReference type="PROSITE" id="PS50850"/>
    </source>
</evidence>
<dbReference type="InterPro" id="IPR020846">
    <property type="entry name" value="MFS_dom"/>
</dbReference>
<dbReference type="PANTHER" id="PTHR23511">
    <property type="entry name" value="SYNAPTIC VESICLE GLYCOPROTEIN 2"/>
    <property type="match status" value="1"/>
</dbReference>
<feature type="transmembrane region" description="Helical" evidence="7">
    <location>
        <begin position="189"/>
        <end position="210"/>
    </location>
</feature>
<evidence type="ECO:0000256" key="3">
    <source>
        <dbReference type="ARBA" id="ARBA00022692"/>
    </source>
</evidence>
<feature type="transmembrane region" description="Helical" evidence="7">
    <location>
        <begin position="332"/>
        <end position="351"/>
    </location>
</feature>
<keyword evidence="10" id="KW-1185">Reference proteome</keyword>
<keyword evidence="2" id="KW-0813">Transport</keyword>
<dbReference type="OrthoDB" id="4139357at2759"/>
<feature type="transmembrane region" description="Helical" evidence="7">
    <location>
        <begin position="512"/>
        <end position="533"/>
    </location>
</feature>
<feature type="transmembrane region" description="Helical" evidence="7">
    <location>
        <begin position="165"/>
        <end position="183"/>
    </location>
</feature>
<dbReference type="InterPro" id="IPR036259">
    <property type="entry name" value="MFS_trans_sf"/>
</dbReference>
<feature type="compositionally biased region" description="Polar residues" evidence="6">
    <location>
        <begin position="28"/>
        <end position="55"/>
    </location>
</feature>
<evidence type="ECO:0000256" key="7">
    <source>
        <dbReference type="SAM" id="Phobius"/>
    </source>
</evidence>
<sequence length="545" mass="59979">MPESFGRGKFTMSNGVEGRSACPYESLPGQSGTRARSQSRDMSPSSLESFGSMDSRSPRDPGLLIEMTAAVAGVVPDDTFTVDQAVNALGFGRFQIKLSLITGLCWMTDSMEMMILSVLAPALHCAWGISEWKQAFVTSMVFMGMMLSSPFWGNFSDRYGRKMGLLIASWLLSYFGLLSATAPTYVWLVLLRGLVGFAIGCVPQSVTLYAEFLPLTQRAKCVVLLDCFWAMGACFEVLLALFIMPTLGWRWLLAISAIPVFISAFICCWMPESARYHATSGQSEKALNTLRAVASSNRKPMLLGRLIVDDVEQWRRGRIADLLVPELKWTSLILWFIWFTCAFCYYGVVLMTTELFELQSRQGMEGTCLAVPALVSHPTDPVCNAQCKELESSDYVDLLWTSLAEFPGILLTLLIIEWLGRKRTMALEFFVFALSVVLLFFCYSGRTALTAILFVARGVVAGVFQAAYVYTPEVYPTSLRAAGVGTCSGLARMGAMVTPFIAQVLIHESIHVATAMYAGLALLASVACLLLPIETKGREMTDSHT</sequence>
<gene>
    <name evidence="9" type="ORF">DSTB1V02_LOCUS3388</name>
</gene>